<feature type="domain" description="ABM" evidence="1">
    <location>
        <begin position="2"/>
        <end position="91"/>
    </location>
</feature>
<gene>
    <name evidence="2" type="ORF">HWN39_14435</name>
</gene>
<comment type="caution">
    <text evidence="2">The sequence shown here is derived from an EMBL/GenBank/DDBJ whole genome shotgun (WGS) entry which is preliminary data.</text>
</comment>
<dbReference type="InterPro" id="IPR050744">
    <property type="entry name" value="AI-2_Isomerase_LsrG"/>
</dbReference>
<dbReference type="EMBL" id="JABXWP010000039">
    <property type="protein sequence ID" value="NVO89663.1"/>
    <property type="molecule type" value="Genomic_DNA"/>
</dbReference>
<sequence length="95" mass="10796">MKIINVTLHVKPELASDYQQFISQLVAGSRAEVGNLSYDHFQSLTDPNKYEIIEHWQDAEAVASHNETSHFKQFLAGIDSFLDAPLEIIRMDYSA</sequence>
<dbReference type="PANTHER" id="PTHR33336:SF3">
    <property type="entry name" value="ABM DOMAIN-CONTAINING PROTEIN"/>
    <property type="match status" value="1"/>
</dbReference>
<evidence type="ECO:0000259" key="1">
    <source>
        <dbReference type="PROSITE" id="PS51725"/>
    </source>
</evidence>
<proteinExistence type="predicted"/>
<keyword evidence="2" id="KW-0560">Oxidoreductase</keyword>
<dbReference type="Pfam" id="PF03992">
    <property type="entry name" value="ABM"/>
    <property type="match status" value="1"/>
</dbReference>
<dbReference type="InterPro" id="IPR011008">
    <property type="entry name" value="Dimeric_a/b-barrel"/>
</dbReference>
<dbReference type="GO" id="GO:0004497">
    <property type="term" value="F:monooxygenase activity"/>
    <property type="evidence" value="ECO:0007669"/>
    <property type="project" value="UniProtKB-KW"/>
</dbReference>
<dbReference type="AlphaFoldDB" id="A0A7Y7UKV4"/>
<dbReference type="Proteomes" id="UP000542889">
    <property type="component" value="Unassembled WGS sequence"/>
</dbReference>
<reference evidence="2 3" key="1">
    <citation type="submission" date="2020-06" db="EMBL/GenBank/DDBJ databases">
        <title>Lactobacillus rhamnosus QC,genome.</title>
        <authorList>
            <person name="Yi H."/>
            <person name="Jin M."/>
        </authorList>
    </citation>
    <scope>NUCLEOTIDE SEQUENCE [LARGE SCALE GENOMIC DNA]</scope>
    <source>
        <strain evidence="2 3">QC</strain>
    </source>
</reference>
<dbReference type="RefSeq" id="WP_005716202.1">
    <property type="nucleotide sequence ID" value="NZ_JABXWP010000039.1"/>
</dbReference>
<dbReference type="PROSITE" id="PS51725">
    <property type="entry name" value="ABM"/>
    <property type="match status" value="1"/>
</dbReference>
<dbReference type="SUPFAM" id="SSF54909">
    <property type="entry name" value="Dimeric alpha+beta barrel"/>
    <property type="match status" value="1"/>
</dbReference>
<evidence type="ECO:0000313" key="3">
    <source>
        <dbReference type="Proteomes" id="UP000542889"/>
    </source>
</evidence>
<organism evidence="2 3">
    <name type="scientific">Lacticaseibacillus rhamnosus</name>
    <name type="common">Lactobacillus rhamnosus</name>
    <dbReference type="NCBI Taxonomy" id="47715"/>
    <lineage>
        <taxon>Bacteria</taxon>
        <taxon>Bacillati</taxon>
        <taxon>Bacillota</taxon>
        <taxon>Bacilli</taxon>
        <taxon>Lactobacillales</taxon>
        <taxon>Lactobacillaceae</taxon>
        <taxon>Lacticaseibacillus</taxon>
    </lineage>
</organism>
<evidence type="ECO:0000313" key="2">
    <source>
        <dbReference type="EMBL" id="NVO89663.1"/>
    </source>
</evidence>
<accession>A0A7Y7UKV4</accession>
<name>A0A7Y7UKV4_LACRH</name>
<dbReference type="InterPro" id="IPR007138">
    <property type="entry name" value="ABM_dom"/>
</dbReference>
<keyword evidence="2" id="KW-0503">Monooxygenase</keyword>
<dbReference type="PANTHER" id="PTHR33336">
    <property type="entry name" value="QUINOL MONOOXYGENASE YGIN-RELATED"/>
    <property type="match status" value="1"/>
</dbReference>
<dbReference type="Gene3D" id="3.30.70.100">
    <property type="match status" value="1"/>
</dbReference>
<protein>
    <submittedName>
        <fullName evidence="2">Antibiotic biosynthesis monooxygenase</fullName>
    </submittedName>
</protein>